<comment type="caution">
    <text evidence="1">The sequence shown here is derived from an EMBL/GenBank/DDBJ whole genome shotgun (WGS) entry which is preliminary data.</text>
</comment>
<reference evidence="1 2" key="1">
    <citation type="journal article" date="2015" name="Genome Announc.">
        <title>Expanding the biotechnology potential of lactobacilli through comparative genomics of 213 strains and associated genera.</title>
        <authorList>
            <person name="Sun Z."/>
            <person name="Harris H.M."/>
            <person name="McCann A."/>
            <person name="Guo C."/>
            <person name="Argimon S."/>
            <person name="Zhang W."/>
            <person name="Yang X."/>
            <person name="Jeffery I.B."/>
            <person name="Cooney J.C."/>
            <person name="Kagawa T.F."/>
            <person name="Liu W."/>
            <person name="Song Y."/>
            <person name="Salvetti E."/>
            <person name="Wrobel A."/>
            <person name="Rasinkangas P."/>
            <person name="Parkhill J."/>
            <person name="Rea M.C."/>
            <person name="O'Sullivan O."/>
            <person name="Ritari J."/>
            <person name="Douillard F.P."/>
            <person name="Paul Ross R."/>
            <person name="Yang R."/>
            <person name="Briner A.E."/>
            <person name="Felis G.E."/>
            <person name="de Vos W.M."/>
            <person name="Barrangou R."/>
            <person name="Klaenhammer T.R."/>
            <person name="Caufield P.W."/>
            <person name="Cui Y."/>
            <person name="Zhang H."/>
            <person name="O'Toole P.W."/>
        </authorList>
    </citation>
    <scope>NUCLEOTIDE SEQUENCE [LARGE SCALE GENOMIC DNA]</scope>
    <source>
        <strain evidence="1 2">DSM 20335</strain>
    </source>
</reference>
<organism evidence="1 2">
    <name type="scientific">Lapidilactobacillus dextrinicus DSM 20335</name>
    <dbReference type="NCBI Taxonomy" id="1423738"/>
    <lineage>
        <taxon>Bacteria</taxon>
        <taxon>Bacillati</taxon>
        <taxon>Bacillota</taxon>
        <taxon>Bacilli</taxon>
        <taxon>Lactobacillales</taxon>
        <taxon>Lactobacillaceae</taxon>
        <taxon>Lapidilactobacillus</taxon>
    </lineage>
</organism>
<dbReference type="NCBIfam" id="TIGR01549">
    <property type="entry name" value="HAD-SF-IA-v1"/>
    <property type="match status" value="1"/>
</dbReference>
<dbReference type="Gene3D" id="3.40.50.1000">
    <property type="entry name" value="HAD superfamily/HAD-like"/>
    <property type="match status" value="1"/>
</dbReference>
<dbReference type="InterPro" id="IPR036412">
    <property type="entry name" value="HAD-like_sf"/>
</dbReference>
<dbReference type="SFLD" id="SFLDS00003">
    <property type="entry name" value="Haloacid_Dehalogenase"/>
    <property type="match status" value="1"/>
</dbReference>
<keyword evidence="2" id="KW-1185">Reference proteome</keyword>
<gene>
    <name evidence="1" type="ORF">FC84_GL000512</name>
</gene>
<dbReference type="GO" id="GO:0008967">
    <property type="term" value="F:phosphoglycolate phosphatase activity"/>
    <property type="evidence" value="ECO:0007669"/>
    <property type="project" value="TreeGrafter"/>
</dbReference>
<evidence type="ECO:0000313" key="1">
    <source>
        <dbReference type="EMBL" id="KRM79815.1"/>
    </source>
</evidence>
<accession>A0A0R2BKF8</accession>
<dbReference type="AlphaFoldDB" id="A0A0R2BKF8"/>
<dbReference type="EMBL" id="AYYK01000001">
    <property type="protein sequence ID" value="KRM79815.1"/>
    <property type="molecule type" value="Genomic_DNA"/>
</dbReference>
<name>A0A0R2BKF8_9LACO</name>
<dbReference type="RefSeq" id="WP_057753618.1">
    <property type="nucleotide sequence ID" value="NZ_AYYK01000001.1"/>
</dbReference>
<dbReference type="InterPro" id="IPR006439">
    <property type="entry name" value="HAD-SF_hydro_IA"/>
</dbReference>
<dbReference type="InterPro" id="IPR050155">
    <property type="entry name" value="HAD-like_hydrolase_sf"/>
</dbReference>
<dbReference type="SFLD" id="SFLDG01129">
    <property type="entry name" value="C1.5:_HAD__Beta-PGM__Phosphata"/>
    <property type="match status" value="1"/>
</dbReference>
<dbReference type="InterPro" id="IPR023198">
    <property type="entry name" value="PGP-like_dom2"/>
</dbReference>
<dbReference type="InterPro" id="IPR023214">
    <property type="entry name" value="HAD_sf"/>
</dbReference>
<dbReference type="STRING" id="1423738.FC84_GL000512"/>
<dbReference type="Gene3D" id="1.10.150.240">
    <property type="entry name" value="Putative phosphatase, domain 2"/>
    <property type="match status" value="1"/>
</dbReference>
<dbReference type="PANTHER" id="PTHR43434">
    <property type="entry name" value="PHOSPHOGLYCOLATE PHOSPHATASE"/>
    <property type="match status" value="1"/>
</dbReference>
<proteinExistence type="predicted"/>
<dbReference type="PATRIC" id="fig|1423738.3.peg.522"/>
<dbReference type="SUPFAM" id="SSF56784">
    <property type="entry name" value="HAD-like"/>
    <property type="match status" value="1"/>
</dbReference>
<evidence type="ECO:0000313" key="2">
    <source>
        <dbReference type="Proteomes" id="UP000051813"/>
    </source>
</evidence>
<dbReference type="GO" id="GO:0005829">
    <property type="term" value="C:cytosol"/>
    <property type="evidence" value="ECO:0007669"/>
    <property type="project" value="TreeGrafter"/>
</dbReference>
<dbReference type="Pfam" id="PF13419">
    <property type="entry name" value="HAD_2"/>
    <property type="match status" value="1"/>
</dbReference>
<protein>
    <submittedName>
        <fullName evidence="1">Pyrophosphatase ppaX</fullName>
    </submittedName>
</protein>
<dbReference type="GO" id="GO:0006281">
    <property type="term" value="P:DNA repair"/>
    <property type="evidence" value="ECO:0007669"/>
    <property type="project" value="TreeGrafter"/>
</dbReference>
<dbReference type="PANTHER" id="PTHR43434:SF26">
    <property type="entry name" value="PYROPHOSPHATASE PPAX"/>
    <property type="match status" value="1"/>
</dbReference>
<dbReference type="InterPro" id="IPR041492">
    <property type="entry name" value="HAD_2"/>
</dbReference>
<sequence length="209" mass="23204">MFKNIVFDIDGTLIDTEKAYMNALLKVLNEQRHHDFTYEQVVTIFGIPAKEGLQELGLADEDIPGIIKDWYVAFDDFADLASIFDGVTNTLKSLQTFDIELGIVTSKTLAEFKSVFDPLGLTPIFQNVVTASDTAKHKPDPEPLLKMIEISGIPAEQTLYIGDTKFDLDCAHGAGVKFGLAGWGAHNNGQFQEMDYFLSRPAEIVDLVR</sequence>
<dbReference type="Proteomes" id="UP000051813">
    <property type="component" value="Unassembled WGS sequence"/>
</dbReference>